<reference evidence="2 3" key="1">
    <citation type="submission" date="2020-12" db="EMBL/GenBank/DDBJ databases">
        <title>Concerted genomic and epigenomic changes stabilize Arabidopsis allopolyploids.</title>
        <authorList>
            <person name="Chen Z."/>
        </authorList>
    </citation>
    <scope>NUCLEOTIDE SEQUENCE [LARGE SCALE GENOMIC DNA]</scope>
    <source>
        <strain evidence="2">Allo738</strain>
        <tissue evidence="2">Leaf</tissue>
    </source>
</reference>
<feature type="compositionally biased region" description="Basic and acidic residues" evidence="1">
    <location>
        <begin position="199"/>
        <end position="211"/>
    </location>
</feature>
<feature type="compositionally biased region" description="Basic and acidic residues" evidence="1">
    <location>
        <begin position="170"/>
        <end position="180"/>
    </location>
</feature>
<dbReference type="Proteomes" id="UP000694240">
    <property type="component" value="Chromosome 6"/>
</dbReference>
<evidence type="ECO:0000313" key="2">
    <source>
        <dbReference type="EMBL" id="KAG7593035.1"/>
    </source>
</evidence>
<gene>
    <name evidence="2" type="ORF">ISN45_Aa01g018690</name>
</gene>
<accession>A0A8T2C1D5</accession>
<keyword evidence="3" id="KW-1185">Reference proteome</keyword>
<evidence type="ECO:0000256" key="1">
    <source>
        <dbReference type="SAM" id="MobiDB-lite"/>
    </source>
</evidence>
<name>A0A8T2C1D5_9BRAS</name>
<evidence type="ECO:0000313" key="3">
    <source>
        <dbReference type="Proteomes" id="UP000694240"/>
    </source>
</evidence>
<protein>
    <submittedName>
        <fullName evidence="2">Uncharacterized protein</fullName>
    </submittedName>
</protein>
<feature type="region of interest" description="Disordered" evidence="1">
    <location>
        <begin position="126"/>
        <end position="223"/>
    </location>
</feature>
<proteinExistence type="predicted"/>
<dbReference type="AlphaFoldDB" id="A0A8T2C1D5"/>
<comment type="caution">
    <text evidence="2">The sequence shown here is derived from an EMBL/GenBank/DDBJ whole genome shotgun (WGS) entry which is preliminary data.</text>
</comment>
<dbReference type="EMBL" id="JAEFBK010000006">
    <property type="protein sequence ID" value="KAG7593035.1"/>
    <property type="molecule type" value="Genomic_DNA"/>
</dbReference>
<organism evidence="2 3">
    <name type="scientific">Arabidopsis thaliana x Arabidopsis arenosa</name>
    <dbReference type="NCBI Taxonomy" id="1240361"/>
    <lineage>
        <taxon>Eukaryota</taxon>
        <taxon>Viridiplantae</taxon>
        <taxon>Streptophyta</taxon>
        <taxon>Embryophyta</taxon>
        <taxon>Tracheophyta</taxon>
        <taxon>Spermatophyta</taxon>
        <taxon>Magnoliopsida</taxon>
        <taxon>eudicotyledons</taxon>
        <taxon>Gunneridae</taxon>
        <taxon>Pentapetalae</taxon>
        <taxon>rosids</taxon>
        <taxon>malvids</taxon>
        <taxon>Brassicales</taxon>
        <taxon>Brassicaceae</taxon>
        <taxon>Camelineae</taxon>
        <taxon>Arabidopsis</taxon>
    </lineage>
</organism>
<feature type="compositionally biased region" description="Basic and acidic residues" evidence="1">
    <location>
        <begin position="133"/>
        <end position="149"/>
    </location>
</feature>
<sequence>MGGDFRNLRARVSLILNCQQNQKDPAVNHRNRAKPTIFHRLPPQRWNQLVVEQREDSTVNTPTSSTGFQPNRLHTYQTASTAASEGRRCYNSDAGIEASSPLSPLYSHDLKLSANPAKLAQRNQHLPTGEATHPLKEEKDADPTKDTRSRSQKPNRRGAKASKLTKANNHRREPTHEKKPAPIHRKPPEKAAPSLSNHRPSDSNSHHDFFSHHAPPLAPDPPP</sequence>
<feature type="compositionally biased region" description="Basic residues" evidence="1">
    <location>
        <begin position="150"/>
        <end position="160"/>
    </location>
</feature>